<dbReference type="GO" id="GO:0003824">
    <property type="term" value="F:catalytic activity"/>
    <property type="evidence" value="ECO:0007669"/>
    <property type="project" value="InterPro"/>
</dbReference>
<dbReference type="InterPro" id="IPR021269">
    <property type="entry name" value="DUF2848"/>
</dbReference>
<name>A0A6V7R4B3_9STAP</name>
<dbReference type="AlphaFoldDB" id="A0A6V7R4B3"/>
<evidence type="ECO:0000313" key="2">
    <source>
        <dbReference type="Proteomes" id="UP000589351"/>
    </source>
</evidence>
<dbReference type="Proteomes" id="UP000589351">
    <property type="component" value="Unassembled WGS sequence"/>
</dbReference>
<dbReference type="Pfam" id="PF11010">
    <property type="entry name" value="DUF2848"/>
    <property type="match status" value="1"/>
</dbReference>
<evidence type="ECO:0008006" key="3">
    <source>
        <dbReference type="Google" id="ProtNLM"/>
    </source>
</evidence>
<dbReference type="EMBL" id="CAJEWD010000003">
    <property type="protein sequence ID" value="CAD2071885.1"/>
    <property type="molecule type" value="Genomic_DNA"/>
</dbReference>
<organism evidence="1 2">
    <name type="scientific">Jeotgalicoccus meleagridis</name>
    <dbReference type="NCBI Taxonomy" id="2759181"/>
    <lineage>
        <taxon>Bacteria</taxon>
        <taxon>Bacillati</taxon>
        <taxon>Bacillota</taxon>
        <taxon>Bacilli</taxon>
        <taxon>Bacillales</taxon>
        <taxon>Staphylococcaceae</taxon>
        <taxon>Jeotgalicoccus</taxon>
    </lineage>
</organism>
<dbReference type="RefSeq" id="WP_185124997.1">
    <property type="nucleotide sequence ID" value="NZ_CAJEWD010000003.1"/>
</dbReference>
<gene>
    <name evidence="1" type="ORF">JEODO184_00457</name>
</gene>
<dbReference type="SUPFAM" id="SSF56529">
    <property type="entry name" value="FAH"/>
    <property type="match status" value="1"/>
</dbReference>
<comment type="caution">
    <text evidence="1">The sequence shown here is derived from an EMBL/GenBank/DDBJ whole genome shotgun (WGS) entry which is preliminary data.</text>
</comment>
<sequence>MVKLFAIGYAGRDKEKTWEHIEELKEIGVPEPSSVPELYALSPSLIDQSEEISVVGNKTSGEAEIVLIFDENGDVKVTVGSDHTDRDLETVSIQKSKQICDKPLAKETIDLADIEDEWDDIKLYCDVLVDGEWQKYQEGTFASIIPLVEILNFLEKHDVPKKDAIVYSGTVPLINGFVYGDGYRCGIHSDKLNKTISIEYKLDKLKE</sequence>
<keyword evidence="2" id="KW-1185">Reference proteome</keyword>
<reference evidence="1 2" key="1">
    <citation type="submission" date="2020-07" db="EMBL/GenBank/DDBJ databases">
        <authorList>
            <person name="Criscuolo A."/>
        </authorList>
    </citation>
    <scope>NUCLEOTIDE SEQUENCE [LARGE SCALE GENOMIC DNA]</scope>
    <source>
        <strain evidence="1">CIP111649</strain>
    </source>
</reference>
<protein>
    <recommendedName>
        <fullName evidence="3">DUF2848 domain-containing protein</fullName>
    </recommendedName>
</protein>
<proteinExistence type="predicted"/>
<dbReference type="InterPro" id="IPR036663">
    <property type="entry name" value="Fumarylacetoacetase_C_sf"/>
</dbReference>
<evidence type="ECO:0000313" key="1">
    <source>
        <dbReference type="EMBL" id="CAD2071885.1"/>
    </source>
</evidence>
<accession>A0A6V7R4B3</accession>